<dbReference type="Proteomes" id="UP000054988">
    <property type="component" value="Unassembled WGS sequence"/>
</dbReference>
<dbReference type="PROSITE" id="PS00061">
    <property type="entry name" value="ADH_SHORT"/>
    <property type="match status" value="1"/>
</dbReference>
<comment type="similarity">
    <text evidence="1">Belongs to the short-chain dehydrogenases/reductases (SDR) family.</text>
</comment>
<organism evidence="4 5">
    <name type="scientific">Moniliophthora roreri</name>
    <name type="common">Frosty pod rot fungus</name>
    <name type="synonym">Monilia roreri</name>
    <dbReference type="NCBI Taxonomy" id="221103"/>
    <lineage>
        <taxon>Eukaryota</taxon>
        <taxon>Fungi</taxon>
        <taxon>Dikarya</taxon>
        <taxon>Basidiomycota</taxon>
        <taxon>Agaricomycotina</taxon>
        <taxon>Agaricomycetes</taxon>
        <taxon>Agaricomycetidae</taxon>
        <taxon>Agaricales</taxon>
        <taxon>Marasmiineae</taxon>
        <taxon>Marasmiaceae</taxon>
        <taxon>Moniliophthora</taxon>
    </lineage>
</organism>
<sequence>MARKPVVIVAGASKQAKSNTLGIGLAVTSILLHKFGANVVALSRTVSQGLKDLASEHLLTIECDIADETSLINAITKGEEAFNHIDGLVLNAAALDPLCRIVDNTPLSAWRNHFEVNFFSLITAVRAALPALRKSELGGRVVFVSSGAATKGTAGWGPYNASKAAMNSLCRTLAEEEPNVTSIAVRPGVVDTAMQQAIRDQGSSYMTSDAHQMFLRLYADGNLLKPEVPGHVIAALALKASPDLSGQFISWDEEKCTNYRASE</sequence>
<dbReference type="AlphaFoldDB" id="A0A0W0FK48"/>
<gene>
    <name evidence="4" type="ORF">WG66_10863</name>
</gene>
<dbReference type="GO" id="GO:0050664">
    <property type="term" value="F:oxidoreductase activity, acting on NAD(P)H, oxygen as acceptor"/>
    <property type="evidence" value="ECO:0007669"/>
    <property type="project" value="TreeGrafter"/>
</dbReference>
<comment type="caution">
    <text evidence="4">The sequence shown here is derived from an EMBL/GenBank/DDBJ whole genome shotgun (WGS) entry which is preliminary data.</text>
</comment>
<dbReference type="InterPro" id="IPR002347">
    <property type="entry name" value="SDR_fam"/>
</dbReference>
<evidence type="ECO:0008006" key="6">
    <source>
        <dbReference type="Google" id="ProtNLM"/>
    </source>
</evidence>
<dbReference type="PANTHER" id="PTHR43008:SF8">
    <property type="entry name" value="BENZIL REDUCTASE ((S)-BENZOIN FORMING) IRC24"/>
    <property type="match status" value="1"/>
</dbReference>
<evidence type="ECO:0000313" key="5">
    <source>
        <dbReference type="Proteomes" id="UP000054988"/>
    </source>
</evidence>
<evidence type="ECO:0000313" key="4">
    <source>
        <dbReference type="EMBL" id="KTB36652.1"/>
    </source>
</evidence>
<dbReference type="InterPro" id="IPR020904">
    <property type="entry name" value="Sc_DH/Rdtase_CS"/>
</dbReference>
<dbReference type="SUPFAM" id="SSF51735">
    <property type="entry name" value="NAD(P)-binding Rossmann-fold domains"/>
    <property type="match status" value="1"/>
</dbReference>
<dbReference type="GO" id="GO:0016616">
    <property type="term" value="F:oxidoreductase activity, acting on the CH-OH group of donors, NAD or NADP as acceptor"/>
    <property type="evidence" value="ECO:0007669"/>
    <property type="project" value="UniProtKB-ARBA"/>
</dbReference>
<reference evidence="4 5" key="1">
    <citation type="submission" date="2015-12" db="EMBL/GenBank/DDBJ databases">
        <title>Draft genome sequence of Moniliophthora roreri, the causal agent of frosty pod rot of cacao.</title>
        <authorList>
            <person name="Aime M.C."/>
            <person name="Diaz-Valderrama J.R."/>
            <person name="Kijpornyongpan T."/>
            <person name="Phillips-Mora W."/>
        </authorList>
    </citation>
    <scope>NUCLEOTIDE SEQUENCE [LARGE SCALE GENOMIC DNA]</scope>
    <source>
        <strain evidence="4 5">MCA 2952</strain>
    </source>
</reference>
<dbReference type="PANTHER" id="PTHR43008">
    <property type="entry name" value="BENZIL REDUCTASE"/>
    <property type="match status" value="1"/>
</dbReference>
<dbReference type="Pfam" id="PF00106">
    <property type="entry name" value="adh_short"/>
    <property type="match status" value="1"/>
</dbReference>
<dbReference type="EMBL" id="LATX01001892">
    <property type="protein sequence ID" value="KTB36652.1"/>
    <property type="molecule type" value="Genomic_DNA"/>
</dbReference>
<accession>A0A0W0FK48</accession>
<keyword evidence="2" id="KW-0521">NADP</keyword>
<keyword evidence="3" id="KW-0560">Oxidoreductase</keyword>
<evidence type="ECO:0000256" key="1">
    <source>
        <dbReference type="ARBA" id="ARBA00006484"/>
    </source>
</evidence>
<evidence type="ECO:0000256" key="3">
    <source>
        <dbReference type="ARBA" id="ARBA00023002"/>
    </source>
</evidence>
<dbReference type="InterPro" id="IPR036291">
    <property type="entry name" value="NAD(P)-bd_dom_sf"/>
</dbReference>
<dbReference type="PRINTS" id="PR00081">
    <property type="entry name" value="GDHRDH"/>
</dbReference>
<dbReference type="Gene3D" id="3.40.50.720">
    <property type="entry name" value="NAD(P)-binding Rossmann-like Domain"/>
    <property type="match status" value="1"/>
</dbReference>
<proteinExistence type="inferred from homology"/>
<protein>
    <recommendedName>
        <fullName evidence="6">Short-chain dehydrogenase</fullName>
    </recommendedName>
</protein>
<name>A0A0W0FK48_MONRR</name>
<dbReference type="eggNOG" id="KOG1204">
    <property type="taxonomic scope" value="Eukaryota"/>
</dbReference>
<evidence type="ECO:0000256" key="2">
    <source>
        <dbReference type="ARBA" id="ARBA00022857"/>
    </source>
</evidence>